<sequence>MASGINCQEPDEDNIGKLRAFIGDCLQTELKPIQKTLKQLADHSENKRNDLESLKAQRELLLSELAKFVSQKHQHEQEQKELQRDLDRITAKNRNLTAQLEMYQKRNLQSPESSHDDPIHKFERRAKEEEEDDAGSRMKMGGKDGAEIPSESDYESRSETSYEPKYSAPECDTSSSSSSESIGELFELLSNCSPSESAEGAKYQRLLHEFPRQGIPKQTLSGLDIVDEEPSTDFCEFQSSQTAVNVARKSIPAKRSVLQSSYAEAICDQDGTVLSDDCHTAKRIKKTERL</sequence>
<organism evidence="3 4">
    <name type="scientific">Corynespora cassiicola Philippines</name>
    <dbReference type="NCBI Taxonomy" id="1448308"/>
    <lineage>
        <taxon>Eukaryota</taxon>
        <taxon>Fungi</taxon>
        <taxon>Dikarya</taxon>
        <taxon>Ascomycota</taxon>
        <taxon>Pezizomycotina</taxon>
        <taxon>Dothideomycetes</taxon>
        <taxon>Pleosporomycetidae</taxon>
        <taxon>Pleosporales</taxon>
        <taxon>Corynesporascaceae</taxon>
        <taxon>Corynespora</taxon>
    </lineage>
</organism>
<keyword evidence="4" id="KW-1185">Reference proteome</keyword>
<evidence type="ECO:0000256" key="1">
    <source>
        <dbReference type="SAM" id="Coils"/>
    </source>
</evidence>
<evidence type="ECO:0000313" key="3">
    <source>
        <dbReference type="EMBL" id="PSN58609.1"/>
    </source>
</evidence>
<name>A0A2T2MZR8_CORCC</name>
<reference evidence="3 4" key="1">
    <citation type="journal article" date="2018" name="Front. Microbiol.">
        <title>Genome-Wide Analysis of Corynespora cassiicola Leaf Fall Disease Putative Effectors.</title>
        <authorList>
            <person name="Lopez D."/>
            <person name="Ribeiro S."/>
            <person name="Label P."/>
            <person name="Fumanal B."/>
            <person name="Venisse J.S."/>
            <person name="Kohler A."/>
            <person name="de Oliveira R.R."/>
            <person name="Labutti K."/>
            <person name="Lipzen A."/>
            <person name="Lail K."/>
            <person name="Bauer D."/>
            <person name="Ohm R.A."/>
            <person name="Barry K.W."/>
            <person name="Spatafora J."/>
            <person name="Grigoriev I.V."/>
            <person name="Martin F.M."/>
            <person name="Pujade-Renaud V."/>
        </authorList>
    </citation>
    <scope>NUCLEOTIDE SEQUENCE [LARGE SCALE GENOMIC DNA]</scope>
    <source>
        <strain evidence="3 4">Philippines</strain>
    </source>
</reference>
<evidence type="ECO:0000313" key="4">
    <source>
        <dbReference type="Proteomes" id="UP000240883"/>
    </source>
</evidence>
<protein>
    <submittedName>
        <fullName evidence="3">Uncharacterized protein</fullName>
    </submittedName>
</protein>
<dbReference type="AlphaFoldDB" id="A0A2T2MZR8"/>
<accession>A0A2T2MZR8</accession>
<keyword evidence="1" id="KW-0175">Coiled coil</keyword>
<feature type="compositionally biased region" description="Basic and acidic residues" evidence="2">
    <location>
        <begin position="113"/>
        <end position="128"/>
    </location>
</feature>
<evidence type="ECO:0000256" key="2">
    <source>
        <dbReference type="SAM" id="MobiDB-lite"/>
    </source>
</evidence>
<dbReference type="Proteomes" id="UP000240883">
    <property type="component" value="Unassembled WGS sequence"/>
</dbReference>
<dbReference type="EMBL" id="KZ678248">
    <property type="protein sequence ID" value="PSN58609.1"/>
    <property type="molecule type" value="Genomic_DNA"/>
</dbReference>
<gene>
    <name evidence="3" type="ORF">BS50DRAFT_100172</name>
</gene>
<proteinExistence type="predicted"/>
<feature type="coiled-coil region" evidence="1">
    <location>
        <begin position="37"/>
        <end position="106"/>
    </location>
</feature>
<feature type="region of interest" description="Disordered" evidence="2">
    <location>
        <begin position="106"/>
        <end position="179"/>
    </location>
</feature>